<feature type="non-terminal residue" evidence="1">
    <location>
        <position position="241"/>
    </location>
</feature>
<organism evidence="1 2">
    <name type="scientific">Phrynocephalus forsythii</name>
    <dbReference type="NCBI Taxonomy" id="171643"/>
    <lineage>
        <taxon>Eukaryota</taxon>
        <taxon>Metazoa</taxon>
        <taxon>Chordata</taxon>
        <taxon>Craniata</taxon>
        <taxon>Vertebrata</taxon>
        <taxon>Euteleostomi</taxon>
        <taxon>Lepidosauria</taxon>
        <taxon>Squamata</taxon>
        <taxon>Bifurcata</taxon>
        <taxon>Unidentata</taxon>
        <taxon>Episquamata</taxon>
        <taxon>Toxicofera</taxon>
        <taxon>Iguania</taxon>
        <taxon>Acrodonta</taxon>
        <taxon>Agamidae</taxon>
        <taxon>Agaminae</taxon>
        <taxon>Phrynocephalus</taxon>
    </lineage>
</organism>
<accession>A0A9Q1B0P4</accession>
<evidence type="ECO:0000313" key="2">
    <source>
        <dbReference type="Proteomes" id="UP001142489"/>
    </source>
</evidence>
<name>A0A9Q1B0P4_9SAUR</name>
<proteinExistence type="predicted"/>
<dbReference type="Proteomes" id="UP001142489">
    <property type="component" value="Unassembled WGS sequence"/>
</dbReference>
<sequence length="241" mass="26559">EGFSSSWPATPDRLAQLAVHLYFMGLPPRTIQGGLSALAFYAKAQCFEHPPGNFLLQKVLEGWSKERGKSKDNCAPFTPEILSRLTVQWPVVCDGPVKAALFRAAALVAFFAALRISELLVSSKSDLSYTALLRSDLSWLPEGLLLCIRSTRILWSALIPRLVWRSAHDPLLVDEALRRVNGEVANFLRHGRGFVIAHPGISGHAPHVYGRDRVQLSDPGLDIFLSDLRGGLRAELLGWLG</sequence>
<protein>
    <submittedName>
        <fullName evidence="1">Uncharacterized protein</fullName>
    </submittedName>
</protein>
<gene>
    <name evidence="1" type="ORF">JRQ81_017630</name>
</gene>
<dbReference type="EMBL" id="JAPFRF010000008">
    <property type="protein sequence ID" value="KAJ7324610.1"/>
    <property type="molecule type" value="Genomic_DNA"/>
</dbReference>
<feature type="non-terminal residue" evidence="1">
    <location>
        <position position="1"/>
    </location>
</feature>
<reference evidence="1" key="1">
    <citation type="journal article" date="2023" name="DNA Res.">
        <title>Chromosome-level genome assembly of Phrynocephalus forsythii using third-generation DNA sequencing and Hi-C analysis.</title>
        <authorList>
            <person name="Qi Y."/>
            <person name="Zhao W."/>
            <person name="Zhao Y."/>
            <person name="Niu C."/>
            <person name="Cao S."/>
            <person name="Zhang Y."/>
        </authorList>
    </citation>
    <scope>NUCLEOTIDE SEQUENCE</scope>
    <source>
        <tissue evidence="1">Muscle</tissue>
    </source>
</reference>
<dbReference type="AlphaFoldDB" id="A0A9Q1B0P4"/>
<dbReference type="OrthoDB" id="9863428at2759"/>
<comment type="caution">
    <text evidence="1">The sequence shown here is derived from an EMBL/GenBank/DDBJ whole genome shotgun (WGS) entry which is preliminary data.</text>
</comment>
<keyword evidence="2" id="KW-1185">Reference proteome</keyword>
<evidence type="ECO:0000313" key="1">
    <source>
        <dbReference type="EMBL" id="KAJ7324610.1"/>
    </source>
</evidence>